<reference evidence="2 3" key="1">
    <citation type="submission" date="2018-09" db="EMBL/GenBank/DDBJ databases">
        <title>Genomic Encyclopedia of Archaeal and Bacterial Type Strains, Phase II (KMG-II): from individual species to whole genera.</title>
        <authorList>
            <person name="Goeker M."/>
        </authorList>
    </citation>
    <scope>NUCLEOTIDE SEQUENCE [LARGE SCALE GENOMIC DNA]</scope>
    <source>
        <strain evidence="2 3">DSM 21950</strain>
    </source>
</reference>
<keyword evidence="1" id="KW-0812">Transmembrane</keyword>
<comment type="caution">
    <text evidence="2">The sequence shown here is derived from an EMBL/GenBank/DDBJ whole genome shotgun (WGS) entry which is preliminary data.</text>
</comment>
<evidence type="ECO:0000313" key="2">
    <source>
        <dbReference type="EMBL" id="RKD98613.1"/>
    </source>
</evidence>
<organism evidence="2 3">
    <name type="scientific">Marinifilum flexuosum</name>
    <dbReference type="NCBI Taxonomy" id="1117708"/>
    <lineage>
        <taxon>Bacteria</taxon>
        <taxon>Pseudomonadati</taxon>
        <taxon>Bacteroidota</taxon>
        <taxon>Bacteroidia</taxon>
        <taxon>Marinilabiliales</taxon>
        <taxon>Marinifilaceae</taxon>
    </lineage>
</organism>
<feature type="transmembrane region" description="Helical" evidence="1">
    <location>
        <begin position="142"/>
        <end position="161"/>
    </location>
</feature>
<dbReference type="AlphaFoldDB" id="A0A419WT14"/>
<protein>
    <submittedName>
        <fullName evidence="2">Uncharacterized protein</fullName>
    </submittedName>
</protein>
<keyword evidence="1" id="KW-1133">Transmembrane helix</keyword>
<dbReference type="Proteomes" id="UP000284531">
    <property type="component" value="Unassembled WGS sequence"/>
</dbReference>
<evidence type="ECO:0000256" key="1">
    <source>
        <dbReference type="SAM" id="Phobius"/>
    </source>
</evidence>
<dbReference type="OrthoDB" id="1121940at2"/>
<dbReference type="EMBL" id="RAPQ01000011">
    <property type="protein sequence ID" value="RKD98613.1"/>
    <property type="molecule type" value="Genomic_DNA"/>
</dbReference>
<proteinExistence type="predicted"/>
<keyword evidence="3" id="KW-1185">Reference proteome</keyword>
<dbReference type="RefSeq" id="WP_120241197.1">
    <property type="nucleotide sequence ID" value="NZ_CANNEC010000002.1"/>
</dbReference>
<gene>
    <name evidence="2" type="ORF">BXY64_3472</name>
</gene>
<accession>A0A419WT14</accession>
<feature type="transmembrane region" description="Helical" evidence="1">
    <location>
        <begin position="36"/>
        <end position="54"/>
    </location>
</feature>
<evidence type="ECO:0000313" key="3">
    <source>
        <dbReference type="Proteomes" id="UP000284531"/>
    </source>
</evidence>
<keyword evidence="1" id="KW-0472">Membrane</keyword>
<name>A0A419WT14_9BACT</name>
<feature type="transmembrane region" description="Helical" evidence="1">
    <location>
        <begin position="60"/>
        <end position="79"/>
    </location>
</feature>
<feature type="transmembrane region" description="Helical" evidence="1">
    <location>
        <begin position="114"/>
        <end position="130"/>
    </location>
</feature>
<sequence>MNLNKTKNEKVNLDQLLGKLKKEDSNYSNLCKRMKIVYWIFIPLYTIIAFIHYFDTKELTDLIAGLLLVAAFLIFALVFGSYQKEYKNVDYSLPTLLMLKQAAERYHPFRKKSILIFLAVFLMNASFNLRSQPLFNTVESQIVFFSVFILAIIIGLVIWYFKYKPLRDNALANIAEIEGN</sequence>